<protein>
    <recommendedName>
        <fullName evidence="3">DNA polymerase III subunit delta</fullName>
    </recommendedName>
</protein>
<evidence type="ECO:0000313" key="1">
    <source>
        <dbReference type="EMBL" id="TLQ49000.1"/>
    </source>
</evidence>
<dbReference type="EMBL" id="VBSP01000005">
    <property type="protein sequence ID" value="TLQ49000.1"/>
    <property type="molecule type" value="Genomic_DNA"/>
</dbReference>
<dbReference type="InterPro" id="IPR050238">
    <property type="entry name" value="DNA_Rep/Repair_Clamp_Loader"/>
</dbReference>
<comment type="caution">
    <text evidence="1">The sequence shown here is derived from an EMBL/GenBank/DDBJ whole genome shotgun (WGS) entry which is preliminary data.</text>
</comment>
<dbReference type="RefSeq" id="WP_138403894.1">
    <property type="nucleotide sequence ID" value="NZ_VBSP01000005.1"/>
</dbReference>
<gene>
    <name evidence="1" type="ORF">FEZ33_02910</name>
</gene>
<evidence type="ECO:0008006" key="3">
    <source>
        <dbReference type="Google" id="ProtNLM"/>
    </source>
</evidence>
<dbReference type="OrthoDB" id="9810148at2"/>
<dbReference type="AlphaFoldDB" id="A0A5R9EJ84"/>
<organism evidence="1 2">
    <name type="scientific">Ruoffia tabacinasalis</name>
    <dbReference type="NCBI Taxonomy" id="87458"/>
    <lineage>
        <taxon>Bacteria</taxon>
        <taxon>Bacillati</taxon>
        <taxon>Bacillota</taxon>
        <taxon>Bacilli</taxon>
        <taxon>Lactobacillales</taxon>
        <taxon>Aerococcaceae</taxon>
        <taxon>Ruoffia</taxon>
    </lineage>
</organism>
<dbReference type="InterPro" id="IPR027417">
    <property type="entry name" value="P-loop_NTPase"/>
</dbReference>
<proteinExistence type="predicted"/>
<dbReference type="PANTHER" id="PTHR11669">
    <property type="entry name" value="REPLICATION FACTOR C / DNA POLYMERASE III GAMMA-TAU SUBUNIT"/>
    <property type="match status" value="1"/>
</dbReference>
<dbReference type="GO" id="GO:0006261">
    <property type="term" value="P:DNA-templated DNA replication"/>
    <property type="evidence" value="ECO:0007669"/>
    <property type="project" value="TreeGrafter"/>
</dbReference>
<reference evidence="1 2" key="1">
    <citation type="submission" date="2019-05" db="EMBL/GenBank/DDBJ databases">
        <title>The metagenome of a microbial culture collection derived from dairy environment covers the genomic content of the human microbiome.</title>
        <authorList>
            <person name="Roder T."/>
            <person name="Wuthrich D."/>
            <person name="Sattari Z."/>
            <person name="Von Ah U."/>
            <person name="Bar C."/>
            <person name="Ronchi F."/>
            <person name="Macpherson A.J."/>
            <person name="Ganal-Vonarburg S.C."/>
            <person name="Bruggmann R."/>
            <person name="Vergeres G."/>
        </authorList>
    </citation>
    <scope>NUCLEOTIDE SEQUENCE [LARGE SCALE GENOMIC DNA]</scope>
    <source>
        <strain evidence="1 2">FAM 24227</strain>
    </source>
</reference>
<accession>A0A5R9EJ84</accession>
<dbReference type="Pfam" id="PF13177">
    <property type="entry name" value="DNA_pol3_delta2"/>
    <property type="match status" value="1"/>
</dbReference>
<evidence type="ECO:0000313" key="2">
    <source>
        <dbReference type="Proteomes" id="UP000306420"/>
    </source>
</evidence>
<name>A0A5R9EJ84_9LACT</name>
<dbReference type="Proteomes" id="UP000306420">
    <property type="component" value="Unassembled WGS sequence"/>
</dbReference>
<sequence length="319" mass="35888">MGQLSHYFYELIHQNRLVHGYVFTGDDYESKEHVSTELIKALGCLNKDGVGQPCGVCEHCQKAQNHQLADVVSIQPDGQSIRVNQIRELKEWLSTSPIESNFKLAIIESAETMNPSSANALLTFLEEPVEGVYLVLYTQDKSNLLPTIQSRVQGVHFPRANVSERVAYYIETGVSEAHARIFGKMSSETAQRLVSDYEEADVTNWFKALNYFYSTLAHGNLHAVILVQTQLKNSLSVQQALDGMDYLLILNHSMLRILSNTEIENLTQAYFINEVIKTKQPSLAHILELNDLILETKQRLQANVAPQLATERLAILASQ</sequence>
<dbReference type="PANTHER" id="PTHR11669:SF8">
    <property type="entry name" value="DNA POLYMERASE III SUBUNIT DELTA"/>
    <property type="match status" value="1"/>
</dbReference>
<dbReference type="Gene3D" id="3.40.50.300">
    <property type="entry name" value="P-loop containing nucleotide triphosphate hydrolases"/>
    <property type="match status" value="1"/>
</dbReference>
<dbReference type="SUPFAM" id="SSF52540">
    <property type="entry name" value="P-loop containing nucleoside triphosphate hydrolases"/>
    <property type="match status" value="1"/>
</dbReference>